<dbReference type="PANTHER" id="PTHR43713:SF3">
    <property type="entry name" value="GLUTAMATE-1-SEMIALDEHYDE 2,1-AMINOMUTASE 1, CHLOROPLASTIC-RELATED"/>
    <property type="match status" value="1"/>
</dbReference>
<evidence type="ECO:0000256" key="1">
    <source>
        <dbReference type="ARBA" id="ARBA00001933"/>
    </source>
</evidence>
<keyword evidence="5 7" id="KW-0413">Isomerase</keyword>
<dbReference type="PANTHER" id="PTHR43713">
    <property type="entry name" value="GLUTAMATE-1-SEMIALDEHYDE 2,1-AMINOMUTASE"/>
    <property type="match status" value="1"/>
</dbReference>
<proteinExistence type="inferred from homology"/>
<sequence length="428" mass="45999">MLYKRSSQLFAEASEVLPGGVNSPVRAFKSVGGTPIFVKEAKGAYLYDEDGNRLIDYINSWGPMLLGHAYEPVVTAVVEKAKKGTSFGMPTELETEIAKLAVSMVPGIEKIRFVNSGTEACMSAIRLARGFTNRDKIIKFAGCYHGHSDSFLIQAGSGAITFGAPNSPGVTQGTAKDTLLARYNDLDNVRSLFEANKNEIAAIIVEPVAGNMGCVPPQDGFLQGLRTLCDANGTLLIFDEVMTGFRLSKGGAQELFNVKADIVTFGKVIGGGLPVGAFAARNEIMNYLAPLGPVYQAGTLSGNPLAMAAGLAMLSDINKNEGLFDRLEQKTAYLEKGIREQLEKAGVVFTINRVGSMISVHFDATPVVDFDTAKNGDNETFKKFFHGLLQEGIYIAPSAYETWFITDALSYEDLDNTIAAVGKVAEKL</sequence>
<organism evidence="8 9">
    <name type="scientific">Flavobacterium cerinum</name>
    <dbReference type="NCBI Taxonomy" id="2502784"/>
    <lineage>
        <taxon>Bacteria</taxon>
        <taxon>Pseudomonadati</taxon>
        <taxon>Bacteroidota</taxon>
        <taxon>Flavobacteriia</taxon>
        <taxon>Flavobacteriales</taxon>
        <taxon>Flavobacteriaceae</taxon>
        <taxon>Flavobacterium</taxon>
    </lineage>
</organism>
<evidence type="ECO:0000256" key="3">
    <source>
        <dbReference type="ARBA" id="ARBA00008981"/>
    </source>
</evidence>
<dbReference type="InterPro" id="IPR015422">
    <property type="entry name" value="PyrdxlP-dep_Trfase_small"/>
</dbReference>
<dbReference type="InterPro" id="IPR004639">
    <property type="entry name" value="4pyrrol_synth_GluAld_NH2Trfase"/>
</dbReference>
<name>A0ABY5IS41_9FLAO</name>
<dbReference type="Gene3D" id="3.90.1150.10">
    <property type="entry name" value="Aspartate Aminotransferase, domain 1"/>
    <property type="match status" value="1"/>
</dbReference>
<dbReference type="EC" id="5.4.3.8" evidence="7"/>
<evidence type="ECO:0000256" key="5">
    <source>
        <dbReference type="ARBA" id="ARBA00023235"/>
    </source>
</evidence>
<dbReference type="SUPFAM" id="SSF53383">
    <property type="entry name" value="PLP-dependent transferases"/>
    <property type="match status" value="1"/>
</dbReference>
<keyword evidence="9" id="KW-1185">Reference proteome</keyword>
<dbReference type="NCBIfam" id="NF000818">
    <property type="entry name" value="PRK00062.1"/>
    <property type="match status" value="1"/>
</dbReference>
<comment type="catalytic activity">
    <reaction evidence="7">
        <text>(S)-4-amino-5-oxopentanoate = 5-aminolevulinate</text>
        <dbReference type="Rhea" id="RHEA:14265"/>
        <dbReference type="ChEBI" id="CHEBI:57501"/>
        <dbReference type="ChEBI" id="CHEBI:356416"/>
        <dbReference type="EC" id="5.4.3.8"/>
    </reaction>
</comment>
<evidence type="ECO:0000313" key="8">
    <source>
        <dbReference type="EMBL" id="UUC45672.1"/>
    </source>
</evidence>
<keyword evidence="6 7" id="KW-0627">Porphyrin biosynthesis</keyword>
<comment type="similarity">
    <text evidence="3 7">Belongs to the class-III pyridoxal-phosphate-dependent aminotransferase family. HemL subfamily.</text>
</comment>
<evidence type="ECO:0000313" key="9">
    <source>
        <dbReference type="Proteomes" id="UP001059844"/>
    </source>
</evidence>
<dbReference type="InterPro" id="IPR015424">
    <property type="entry name" value="PyrdxlP-dep_Trfase"/>
</dbReference>
<accession>A0ABY5IS41</accession>
<dbReference type="InterPro" id="IPR049704">
    <property type="entry name" value="Aminotrans_3_PPA_site"/>
</dbReference>
<keyword evidence="4 7" id="KW-0663">Pyridoxal phosphate</keyword>
<dbReference type="NCBIfam" id="TIGR00713">
    <property type="entry name" value="hemL"/>
    <property type="match status" value="1"/>
</dbReference>
<dbReference type="CDD" id="cd00610">
    <property type="entry name" value="OAT_like"/>
    <property type="match status" value="1"/>
</dbReference>
<dbReference type="InterPro" id="IPR005814">
    <property type="entry name" value="Aminotrans_3"/>
</dbReference>
<dbReference type="Proteomes" id="UP001059844">
    <property type="component" value="Chromosome"/>
</dbReference>
<dbReference type="HAMAP" id="MF_00375">
    <property type="entry name" value="HemL_aminotrans_3"/>
    <property type="match status" value="1"/>
</dbReference>
<dbReference type="Gene3D" id="3.40.640.10">
    <property type="entry name" value="Type I PLP-dependent aspartate aminotransferase-like (Major domain)"/>
    <property type="match status" value="1"/>
</dbReference>
<evidence type="ECO:0000256" key="7">
    <source>
        <dbReference type="HAMAP-Rule" id="MF_00375"/>
    </source>
</evidence>
<evidence type="ECO:0000256" key="6">
    <source>
        <dbReference type="ARBA" id="ARBA00023244"/>
    </source>
</evidence>
<comment type="subcellular location">
    <subcellularLocation>
        <location evidence="7">Cytoplasm</location>
    </subcellularLocation>
</comment>
<dbReference type="RefSeq" id="WP_256551360.1">
    <property type="nucleotide sequence ID" value="NZ_CP101751.1"/>
</dbReference>
<comment type="cofactor">
    <cofactor evidence="1 7">
        <name>pyridoxal 5'-phosphate</name>
        <dbReference type="ChEBI" id="CHEBI:597326"/>
    </cofactor>
</comment>
<feature type="modified residue" description="N6-(pyridoxal phosphate)lysine" evidence="7">
    <location>
        <position position="267"/>
    </location>
</feature>
<comment type="pathway">
    <text evidence="2">Porphyrin-containing compound metabolism; protoporphyrin-IX biosynthesis; 5-aminolevulinate from L-glutamyl-tRNA(Glu): step 2/2.</text>
</comment>
<gene>
    <name evidence="7 8" type="primary">hemL</name>
    <name evidence="8" type="ORF">NOX80_00315</name>
</gene>
<protein>
    <recommendedName>
        <fullName evidence="7">Glutamate-1-semialdehyde 2,1-aminomutase</fullName>
        <shortName evidence="7">GSA</shortName>
        <ecNumber evidence="7">5.4.3.8</ecNumber>
    </recommendedName>
    <alternativeName>
        <fullName evidence="7">Glutamate-1-semialdehyde aminotransferase</fullName>
        <shortName evidence="7">GSA-AT</shortName>
    </alternativeName>
</protein>
<dbReference type="InterPro" id="IPR015421">
    <property type="entry name" value="PyrdxlP-dep_Trfase_major"/>
</dbReference>
<evidence type="ECO:0000256" key="4">
    <source>
        <dbReference type="ARBA" id="ARBA00022898"/>
    </source>
</evidence>
<dbReference type="EMBL" id="CP101751">
    <property type="protein sequence ID" value="UUC45672.1"/>
    <property type="molecule type" value="Genomic_DNA"/>
</dbReference>
<evidence type="ECO:0000256" key="2">
    <source>
        <dbReference type="ARBA" id="ARBA00004819"/>
    </source>
</evidence>
<dbReference type="PROSITE" id="PS00600">
    <property type="entry name" value="AA_TRANSFER_CLASS_3"/>
    <property type="match status" value="1"/>
</dbReference>
<dbReference type="Pfam" id="PF00202">
    <property type="entry name" value="Aminotran_3"/>
    <property type="match status" value="1"/>
</dbReference>
<keyword evidence="7" id="KW-0963">Cytoplasm</keyword>
<comment type="subunit">
    <text evidence="7">Homodimer.</text>
</comment>
<dbReference type="GO" id="GO:0042286">
    <property type="term" value="F:glutamate-1-semialdehyde 2,1-aminomutase activity"/>
    <property type="evidence" value="ECO:0007669"/>
    <property type="project" value="UniProtKB-EC"/>
</dbReference>
<reference evidence="8" key="1">
    <citation type="submission" date="2022-07" db="EMBL/GenBank/DDBJ databases">
        <title>Isolation, identification, and degradation of a PFOSA degrading strain from sewage treatment plant.</title>
        <authorList>
            <person name="Zhang L."/>
            <person name="Huo Y."/>
        </authorList>
    </citation>
    <scope>NUCLEOTIDE SEQUENCE</scope>
    <source>
        <strain evidence="8">C1</strain>
    </source>
</reference>